<gene>
    <name evidence="2" type="ORF">IQ13_4243</name>
</gene>
<evidence type="ECO:0000313" key="3">
    <source>
        <dbReference type="Proteomes" id="UP000316167"/>
    </source>
</evidence>
<evidence type="ECO:0000313" key="2">
    <source>
        <dbReference type="EMBL" id="TWI77999.1"/>
    </source>
</evidence>
<feature type="region of interest" description="Disordered" evidence="1">
    <location>
        <begin position="212"/>
        <end position="247"/>
    </location>
</feature>
<dbReference type="AlphaFoldDB" id="A0A562S9L9"/>
<organism evidence="2 3">
    <name type="scientific">Lacibacter cauensis</name>
    <dbReference type="NCBI Taxonomy" id="510947"/>
    <lineage>
        <taxon>Bacteria</taxon>
        <taxon>Pseudomonadati</taxon>
        <taxon>Bacteroidota</taxon>
        <taxon>Chitinophagia</taxon>
        <taxon>Chitinophagales</taxon>
        <taxon>Chitinophagaceae</taxon>
        <taxon>Lacibacter</taxon>
    </lineage>
</organism>
<sequence length="247" mass="28627">MHLENLTSLSSQLDLIGFKNMTACLAKRICLLPACFTITKSVSINNDELFFHFHFKSEPEVPVYCLDYFDAGFKKYVPLDGLTINDIKLDELDRLMKTIDWKIVFDFSEASPTEQDRILSVSAQVEKIMQQFVQLNQTEEGQQQVILLKQKYWSVIPYHALMGTVTSPKATNEIIQRFYCTDQQASVTIQDVYRFLQFKRIEKEMRVKGKPQIVSRLHTSHGSEKINRKKSNTVKSESKTNETRKTN</sequence>
<dbReference type="RefSeq" id="WP_144888698.1">
    <property type="nucleotide sequence ID" value="NZ_VLLE01000008.1"/>
</dbReference>
<keyword evidence="3" id="KW-1185">Reference proteome</keyword>
<name>A0A562S9L9_9BACT</name>
<accession>A0A562S9L9</accession>
<dbReference type="Proteomes" id="UP000316167">
    <property type="component" value="Unassembled WGS sequence"/>
</dbReference>
<dbReference type="OrthoDB" id="675685at2"/>
<comment type="caution">
    <text evidence="2">The sequence shown here is derived from an EMBL/GenBank/DDBJ whole genome shotgun (WGS) entry which is preliminary data.</text>
</comment>
<protein>
    <submittedName>
        <fullName evidence="2">Uncharacterized protein</fullName>
    </submittedName>
</protein>
<dbReference type="EMBL" id="VLLE01000008">
    <property type="protein sequence ID" value="TWI77999.1"/>
    <property type="molecule type" value="Genomic_DNA"/>
</dbReference>
<proteinExistence type="predicted"/>
<evidence type="ECO:0000256" key="1">
    <source>
        <dbReference type="SAM" id="MobiDB-lite"/>
    </source>
</evidence>
<feature type="compositionally biased region" description="Basic and acidic residues" evidence="1">
    <location>
        <begin position="236"/>
        <end position="247"/>
    </location>
</feature>
<reference evidence="2 3" key="1">
    <citation type="journal article" date="2015" name="Stand. Genomic Sci.">
        <title>Genomic Encyclopedia of Bacterial and Archaeal Type Strains, Phase III: the genomes of soil and plant-associated and newly described type strains.</title>
        <authorList>
            <person name="Whitman W.B."/>
            <person name="Woyke T."/>
            <person name="Klenk H.P."/>
            <person name="Zhou Y."/>
            <person name="Lilburn T.G."/>
            <person name="Beck B.J."/>
            <person name="De Vos P."/>
            <person name="Vandamme P."/>
            <person name="Eisen J.A."/>
            <person name="Garrity G."/>
            <person name="Hugenholtz P."/>
            <person name="Kyrpides N.C."/>
        </authorList>
    </citation>
    <scope>NUCLEOTIDE SEQUENCE [LARGE SCALE GENOMIC DNA]</scope>
    <source>
        <strain evidence="2 3">CGMCC 1.7271</strain>
    </source>
</reference>